<dbReference type="KEGG" id="llo:LLO_2177"/>
<sequence>MHQGTNLGKYQEFFLLLFSSGKQQKGGALNKIALIDSRKLVPESLYGNPIFLGRSLFSCQVNVAL</sequence>
<dbReference type="HOGENOM" id="CLU_2844466_0_0_6"/>
<keyword evidence="2" id="KW-1185">Reference proteome</keyword>
<protein>
    <submittedName>
        <fullName evidence="1">Uncharacterized protein</fullName>
    </submittedName>
</protein>
<proteinExistence type="predicted"/>
<evidence type="ECO:0000313" key="2">
    <source>
        <dbReference type="Proteomes" id="UP000001060"/>
    </source>
</evidence>
<organism evidence="1 2">
    <name type="scientific">Legionella longbeachae serogroup 1 (strain NSW150)</name>
    <dbReference type="NCBI Taxonomy" id="661367"/>
    <lineage>
        <taxon>Bacteria</taxon>
        <taxon>Pseudomonadati</taxon>
        <taxon>Pseudomonadota</taxon>
        <taxon>Gammaproteobacteria</taxon>
        <taxon>Legionellales</taxon>
        <taxon>Legionellaceae</taxon>
        <taxon>Legionella</taxon>
    </lineage>
</organism>
<name>D3HJI5_LEGLN</name>
<gene>
    <name evidence="1" type="ordered locus">LLO_2177</name>
</gene>
<dbReference type="AlphaFoldDB" id="D3HJI5"/>
<reference evidence="1 2" key="1">
    <citation type="journal article" date="2010" name="PLoS Genet.">
        <title>Analysis of the Legionella longbeachae genome and transcriptome uncovers unique strategies to cause Legionnaires' disease.</title>
        <authorList>
            <person name="Cazalet C."/>
            <person name="Gomez-Valero L."/>
            <person name="Rusniok C."/>
            <person name="Lomma M."/>
            <person name="Dervins-Ravault D."/>
            <person name="Newton H."/>
            <person name="Sansom F."/>
            <person name="Jarraud S."/>
            <person name="Zidane N."/>
            <person name="Ma L."/>
            <person name="Bouchier C."/>
            <person name="Etienne J."/>
            <person name="Hartland E."/>
            <person name="Buchrieser C."/>
        </authorList>
    </citation>
    <scope>NUCLEOTIDE SEQUENCE [LARGE SCALE GENOMIC DNA]</scope>
    <source>
        <strain evidence="1 2">NSW150</strain>
    </source>
</reference>
<dbReference type="EMBL" id="FN650140">
    <property type="protein sequence ID" value="CBJ12578.1"/>
    <property type="molecule type" value="Genomic_DNA"/>
</dbReference>
<dbReference type="Proteomes" id="UP000001060">
    <property type="component" value="Chromosome"/>
</dbReference>
<evidence type="ECO:0000313" key="1">
    <source>
        <dbReference type="EMBL" id="CBJ12578.1"/>
    </source>
</evidence>
<accession>D3HJI5</accession>